<dbReference type="GO" id="GO:0006355">
    <property type="term" value="P:regulation of DNA-templated transcription"/>
    <property type="evidence" value="ECO:0007669"/>
    <property type="project" value="InterPro"/>
</dbReference>
<name>A0AA91TUW5_NIACI</name>
<dbReference type="PANTHER" id="PTHR46663">
    <property type="entry name" value="DIGUANYLATE CYCLASE DGCT-RELATED"/>
    <property type="match status" value="1"/>
</dbReference>
<dbReference type="InterPro" id="IPR029787">
    <property type="entry name" value="Nucleotide_cyclase"/>
</dbReference>
<feature type="domain" description="PAS" evidence="1">
    <location>
        <begin position="8"/>
        <end position="78"/>
    </location>
</feature>
<dbReference type="EMBL" id="NPBQ01000020">
    <property type="protein sequence ID" value="PAD84730.1"/>
    <property type="molecule type" value="Genomic_DNA"/>
</dbReference>
<dbReference type="Pfam" id="PF13426">
    <property type="entry name" value="PAS_9"/>
    <property type="match status" value="1"/>
</dbReference>
<dbReference type="CDD" id="cd00130">
    <property type="entry name" value="PAS"/>
    <property type="match status" value="1"/>
</dbReference>
<dbReference type="NCBIfam" id="TIGR00254">
    <property type="entry name" value="GGDEF"/>
    <property type="match status" value="1"/>
</dbReference>
<evidence type="ECO:0000313" key="4">
    <source>
        <dbReference type="EMBL" id="PAD84730.1"/>
    </source>
</evidence>
<feature type="domain" description="PAS" evidence="1">
    <location>
        <begin position="131"/>
        <end position="171"/>
    </location>
</feature>
<dbReference type="Pfam" id="PF00990">
    <property type="entry name" value="GGDEF"/>
    <property type="match status" value="1"/>
</dbReference>
<proteinExistence type="predicted"/>
<dbReference type="InterPro" id="IPR000160">
    <property type="entry name" value="GGDEF_dom"/>
</dbReference>
<dbReference type="InterPro" id="IPR052163">
    <property type="entry name" value="DGC-Regulatory_Protein"/>
</dbReference>
<dbReference type="PANTHER" id="PTHR46663:SF3">
    <property type="entry name" value="SLL0267 PROTEIN"/>
    <property type="match status" value="1"/>
</dbReference>
<feature type="domain" description="PAC" evidence="2">
    <location>
        <begin position="82"/>
        <end position="134"/>
    </location>
</feature>
<dbReference type="PROSITE" id="PS50887">
    <property type="entry name" value="GGDEF"/>
    <property type="match status" value="1"/>
</dbReference>
<dbReference type="Proteomes" id="UP000216961">
    <property type="component" value="Unassembled WGS sequence"/>
</dbReference>
<dbReference type="InterPro" id="IPR013767">
    <property type="entry name" value="PAS_fold"/>
</dbReference>
<feature type="domain" description="GGDEF" evidence="3">
    <location>
        <begin position="285"/>
        <end position="418"/>
    </location>
</feature>
<protein>
    <recommendedName>
        <fullName evidence="6">Diguanylate cyclase</fullName>
    </recommendedName>
</protein>
<accession>A0AA91TUW5</accession>
<dbReference type="Gene3D" id="3.30.70.270">
    <property type="match status" value="1"/>
</dbReference>
<dbReference type="InterPro" id="IPR001610">
    <property type="entry name" value="PAC"/>
</dbReference>
<organism evidence="4 5">
    <name type="scientific">Niallia circulans</name>
    <name type="common">Bacillus circulans</name>
    <dbReference type="NCBI Taxonomy" id="1397"/>
    <lineage>
        <taxon>Bacteria</taxon>
        <taxon>Bacillati</taxon>
        <taxon>Bacillota</taxon>
        <taxon>Bacilli</taxon>
        <taxon>Bacillales</taxon>
        <taxon>Bacillaceae</taxon>
        <taxon>Niallia</taxon>
    </lineage>
</organism>
<dbReference type="CDD" id="cd01949">
    <property type="entry name" value="GGDEF"/>
    <property type="match status" value="1"/>
</dbReference>
<dbReference type="SMART" id="SM00267">
    <property type="entry name" value="GGDEF"/>
    <property type="match status" value="1"/>
</dbReference>
<dbReference type="SUPFAM" id="SSF55073">
    <property type="entry name" value="Nucleotide cyclase"/>
    <property type="match status" value="1"/>
</dbReference>
<evidence type="ECO:0000259" key="3">
    <source>
        <dbReference type="PROSITE" id="PS50887"/>
    </source>
</evidence>
<sequence>MNENDTPSLDFFRMLVEHVSDWIWQLNEHWQFTYSNSIVEDILGYSSAEILGQSLFSYIKADEIPTLKTIFSTAKEHSKILHNMDFTMIHRNGYDVLIETNAKPIINSQNKAIGYRGINRDITLWKKNQERQQQLLDIIEASPDFIATADSKGNTTYLNPSARFFLGISESTEDLQSVNAQLWTNKFVELNENGISNEKSIWQGENVLCNALGKQVPVSQTIVSHKATYQNVHFLSTIARDISERKAYEAIIKRQALYDTLTELPNRRYLYKTMTELIEVQNESHSFALLFIDIDDFKQINDSLGHKYGDRALKLIAARMKGSIRETDFLCRLGGDEFILLIKDMNTEHELENYAKRILAIFNHPLRMDNKLYSISCSIGISIYPYHGKDIETLMQNADKIMYHMKKSGKNGYQITKQ</sequence>
<dbReference type="SMART" id="SM00091">
    <property type="entry name" value="PAS"/>
    <property type="match status" value="2"/>
</dbReference>
<comment type="caution">
    <text evidence="4">The sequence shown here is derived from an EMBL/GenBank/DDBJ whole genome shotgun (WGS) entry which is preliminary data.</text>
</comment>
<evidence type="ECO:0000259" key="1">
    <source>
        <dbReference type="PROSITE" id="PS50112"/>
    </source>
</evidence>
<evidence type="ECO:0000313" key="5">
    <source>
        <dbReference type="Proteomes" id="UP000216961"/>
    </source>
</evidence>
<evidence type="ECO:0000259" key="2">
    <source>
        <dbReference type="PROSITE" id="PS50113"/>
    </source>
</evidence>
<dbReference type="InterPro" id="IPR000700">
    <property type="entry name" value="PAS-assoc_C"/>
</dbReference>
<dbReference type="InterPro" id="IPR000014">
    <property type="entry name" value="PAS"/>
</dbReference>
<dbReference type="PROSITE" id="PS50113">
    <property type="entry name" value="PAC"/>
    <property type="match status" value="1"/>
</dbReference>
<dbReference type="FunFam" id="3.30.70.270:FF:000001">
    <property type="entry name" value="Diguanylate cyclase domain protein"/>
    <property type="match status" value="1"/>
</dbReference>
<dbReference type="Pfam" id="PF00989">
    <property type="entry name" value="PAS"/>
    <property type="match status" value="1"/>
</dbReference>
<dbReference type="PROSITE" id="PS50112">
    <property type="entry name" value="PAS"/>
    <property type="match status" value="2"/>
</dbReference>
<reference evidence="4 5" key="1">
    <citation type="submission" date="2017-07" db="EMBL/GenBank/DDBJ databases">
        <title>Isolation and whole genome analysis of endospore-forming bacteria from heroin.</title>
        <authorList>
            <person name="Kalinowski J."/>
            <person name="Ahrens B."/>
            <person name="Al-Dilaimi A."/>
            <person name="Winkler A."/>
            <person name="Wibberg D."/>
            <person name="Schleenbecker U."/>
            <person name="Ruckert C."/>
            <person name="Wolfel R."/>
            <person name="Grass G."/>
        </authorList>
    </citation>
    <scope>NUCLEOTIDE SEQUENCE [LARGE SCALE GENOMIC DNA]</scope>
    <source>
        <strain evidence="4 5">7521-2</strain>
    </source>
</reference>
<dbReference type="InterPro" id="IPR035965">
    <property type="entry name" value="PAS-like_dom_sf"/>
</dbReference>
<dbReference type="SMART" id="SM00086">
    <property type="entry name" value="PAC"/>
    <property type="match status" value="2"/>
</dbReference>
<dbReference type="AlphaFoldDB" id="A0AA91TUW5"/>
<dbReference type="NCBIfam" id="TIGR00229">
    <property type="entry name" value="sensory_box"/>
    <property type="match status" value="2"/>
</dbReference>
<gene>
    <name evidence="4" type="ORF">CHH57_02985</name>
</gene>
<dbReference type="InterPro" id="IPR043128">
    <property type="entry name" value="Rev_trsase/Diguanyl_cyclase"/>
</dbReference>
<evidence type="ECO:0008006" key="6">
    <source>
        <dbReference type="Google" id="ProtNLM"/>
    </source>
</evidence>
<dbReference type="SUPFAM" id="SSF55785">
    <property type="entry name" value="PYP-like sensor domain (PAS domain)"/>
    <property type="match status" value="2"/>
</dbReference>
<dbReference type="Gene3D" id="3.30.450.20">
    <property type="entry name" value="PAS domain"/>
    <property type="match status" value="2"/>
</dbReference>
<dbReference type="RefSeq" id="WP_095328838.1">
    <property type="nucleotide sequence ID" value="NZ_CP026033.1"/>
</dbReference>